<protein>
    <recommendedName>
        <fullName evidence="3">TIR domain-containing protein</fullName>
    </recommendedName>
</protein>
<name>I4BAC9_TURPD</name>
<dbReference type="Proteomes" id="UP000006048">
    <property type="component" value="Chromosome"/>
</dbReference>
<dbReference type="RefSeq" id="WP_014804713.1">
    <property type="nucleotide sequence ID" value="NC_018020.1"/>
</dbReference>
<evidence type="ECO:0000313" key="2">
    <source>
        <dbReference type="Proteomes" id="UP000006048"/>
    </source>
</evidence>
<dbReference type="PATRIC" id="fig|869212.3.peg.3620"/>
<dbReference type="KEGG" id="tpx:Turpa_3602"/>
<dbReference type="HOGENOM" id="CLU_069133_0_0_12"/>
<organism evidence="1 2">
    <name type="scientific">Turneriella parva (strain ATCC BAA-1111 / DSM 21527 / NCTC 11395 / H)</name>
    <name type="common">Leptospira parva</name>
    <dbReference type="NCBI Taxonomy" id="869212"/>
    <lineage>
        <taxon>Bacteria</taxon>
        <taxon>Pseudomonadati</taxon>
        <taxon>Spirochaetota</taxon>
        <taxon>Spirochaetia</taxon>
        <taxon>Leptospirales</taxon>
        <taxon>Leptospiraceae</taxon>
        <taxon>Turneriella</taxon>
    </lineage>
</organism>
<dbReference type="OrthoDB" id="6971689at2"/>
<evidence type="ECO:0008006" key="3">
    <source>
        <dbReference type="Google" id="ProtNLM"/>
    </source>
</evidence>
<gene>
    <name evidence="1" type="ordered locus">Turpa_3602</name>
</gene>
<reference evidence="1 2" key="1">
    <citation type="submission" date="2012-06" db="EMBL/GenBank/DDBJ databases">
        <title>The complete chromosome of genome of Turneriella parva DSM 21527.</title>
        <authorList>
            <consortium name="US DOE Joint Genome Institute (JGI-PGF)"/>
            <person name="Lucas S."/>
            <person name="Han J."/>
            <person name="Lapidus A."/>
            <person name="Bruce D."/>
            <person name="Goodwin L."/>
            <person name="Pitluck S."/>
            <person name="Peters L."/>
            <person name="Kyrpides N."/>
            <person name="Mavromatis K."/>
            <person name="Ivanova N."/>
            <person name="Mikhailova N."/>
            <person name="Chertkov O."/>
            <person name="Detter J.C."/>
            <person name="Tapia R."/>
            <person name="Han C."/>
            <person name="Land M."/>
            <person name="Hauser L."/>
            <person name="Markowitz V."/>
            <person name="Cheng J.-F."/>
            <person name="Hugenholtz P."/>
            <person name="Woyke T."/>
            <person name="Wu D."/>
            <person name="Gronow S."/>
            <person name="Wellnitz S."/>
            <person name="Brambilla E."/>
            <person name="Klenk H.-P."/>
            <person name="Eisen J.A."/>
        </authorList>
    </citation>
    <scope>NUCLEOTIDE SEQUENCE [LARGE SCALE GENOMIC DNA]</scope>
    <source>
        <strain evidence="2">ATCC BAA-1111 / DSM 21527 / NCTC 11395 / H</strain>
    </source>
</reference>
<sequence>MYRGFNVTLDSDDFASDLVVGKAVHGAIKNIFRETLDPYLRKDGILDATKMQANWFPQVQADVFISHAHKDEDLAIALAGWLYKSFELFSFIDSCAWGHSNALLKAIDKEYCYNANSQTYDYDKRNYSTSHVHIMLATALTRMMDNCECLFFLNTPASITVEETVRDQGQTLSPWIYHELAMSQLLRPKKKTRENRFNKYGGKLEESLEKSDLQIIHRVDLSHLNTMEVDSLIEWRDACQNQKGLQALDVLYELRPPRQDNRI</sequence>
<proteinExistence type="predicted"/>
<dbReference type="STRING" id="869212.Turpa_3602"/>
<evidence type="ECO:0000313" key="1">
    <source>
        <dbReference type="EMBL" id="AFM14236.1"/>
    </source>
</evidence>
<dbReference type="AlphaFoldDB" id="I4BAC9"/>
<keyword evidence="2" id="KW-1185">Reference proteome</keyword>
<accession>I4BAC9</accession>
<dbReference type="EMBL" id="CP002959">
    <property type="protein sequence ID" value="AFM14236.1"/>
    <property type="molecule type" value="Genomic_DNA"/>
</dbReference>